<evidence type="ECO:0000313" key="8">
    <source>
        <dbReference type="EMBL" id="AAS62046.1"/>
    </source>
</evidence>
<organism evidence="8 9">
    <name type="scientific">Yersinia pestis</name>
    <dbReference type="NCBI Taxonomy" id="632"/>
    <lineage>
        <taxon>Bacteria</taxon>
        <taxon>Pseudomonadati</taxon>
        <taxon>Pseudomonadota</taxon>
        <taxon>Gammaproteobacteria</taxon>
        <taxon>Enterobacterales</taxon>
        <taxon>Yersiniaceae</taxon>
        <taxon>Yersinia</taxon>
    </lineage>
</organism>
<dbReference type="GO" id="GO:0046872">
    <property type="term" value="F:metal ion binding"/>
    <property type="evidence" value="ECO:0007669"/>
    <property type="project" value="UniProtKB-KW"/>
</dbReference>
<dbReference type="HOGENOM" id="CLU_012358_3_0_6"/>
<gene>
    <name evidence="8" type="primary">ssnA</name>
    <name evidence="8" type="ordered locus">YP_1824</name>
</gene>
<dbReference type="SUPFAM" id="SSF51338">
    <property type="entry name" value="Composite domain of metallo-dependent hydrolases"/>
    <property type="match status" value="1"/>
</dbReference>
<sequence>MTQLRGAFDSEQKYWDIAMPVYFTKRAFLPDGWAADVQIAVDELGDIQRISTGSSSSGCQVLSGPVLPGMPNLHSHAFQRMMSGLAEVAGDPQDSFWTWRDLMYRLVQQLTPEQVGVIARQLYIEMLKGGYTQVAEFHYLHHSPDGSPYNDIGEMTAQLSQAAQDAGIGMTLLPVLYSYAGFGAQPAQQGQSRFIQDTESYLRQQQVIRRQLANQPLQNQGLCFHSLRAVELSQMQQILHVSDKQLPVHIHIAEQQKEVNDCLAWCGQRPVAWLYGHLPVDSRWCLVHATHLDTSELVMLANSQAVAGLCPTTEANLGDGIFPGVDYIHHQGRWGIGSDSHVSLDVVEELRWLEYGQRLRDQRRNRLTCERQPAVADLLYSQALAGGRQACGRQISQLAVGYRADWLVLDGDDPYIAGTRSASLLNRWLFAGGKSQIRDVYVAGKAVIVDRYHPLQQQTAQAFLAVLKACQQEV</sequence>
<dbReference type="PANTHER" id="PTHR11271:SF48">
    <property type="entry name" value="AMIDOHYDROLASE-RELATED DOMAIN-CONTAINING PROTEIN"/>
    <property type="match status" value="1"/>
</dbReference>
<dbReference type="SUPFAM" id="SSF51556">
    <property type="entry name" value="Metallo-dependent hydrolases"/>
    <property type="match status" value="1"/>
</dbReference>
<keyword evidence="4" id="KW-0378">Hydrolase</keyword>
<dbReference type="InterPro" id="IPR032466">
    <property type="entry name" value="Metal_Hydrolase"/>
</dbReference>
<name>A0A0H2W5R2_YERPE</name>
<keyword evidence="5" id="KW-0862">Zinc</keyword>
<dbReference type="InterPro" id="IPR006680">
    <property type="entry name" value="Amidohydro-rel"/>
</dbReference>
<feature type="domain" description="Amidohydrolase-related" evidence="6">
    <location>
        <begin position="66"/>
        <end position="447"/>
    </location>
</feature>
<dbReference type="PANTHER" id="PTHR11271">
    <property type="entry name" value="GUANINE DEAMINASE"/>
    <property type="match status" value="1"/>
</dbReference>
<dbReference type="InterPro" id="IPR011059">
    <property type="entry name" value="Metal-dep_hydrolase_composite"/>
</dbReference>
<dbReference type="Gene3D" id="3.20.20.140">
    <property type="entry name" value="Metal-dependent hydrolases"/>
    <property type="match status" value="1"/>
</dbReference>
<feature type="domain" description="Formimidoylglutamate deiminase N-terminal" evidence="7">
    <location>
        <begin position="20"/>
        <end position="57"/>
    </location>
</feature>
<dbReference type="NCBIfam" id="NF006684">
    <property type="entry name" value="PRK09229.1-5"/>
    <property type="match status" value="1"/>
</dbReference>
<accession>A0A0H2W5R2</accession>
<dbReference type="EMBL" id="AE017042">
    <property type="protein sequence ID" value="AAS62046.1"/>
    <property type="molecule type" value="Genomic_DNA"/>
</dbReference>
<evidence type="ECO:0000256" key="5">
    <source>
        <dbReference type="ARBA" id="ARBA00022833"/>
    </source>
</evidence>
<dbReference type="NCBIfam" id="NF006681">
    <property type="entry name" value="PRK09229.1-2"/>
    <property type="match status" value="1"/>
</dbReference>
<dbReference type="CDD" id="cd01313">
    <property type="entry name" value="Met_dep_hydrolase_E"/>
    <property type="match status" value="1"/>
</dbReference>
<dbReference type="Proteomes" id="UP000001019">
    <property type="component" value="Chromosome"/>
</dbReference>
<dbReference type="InterPro" id="IPR055156">
    <property type="entry name" value="HutF-like_N"/>
</dbReference>
<dbReference type="Gene3D" id="2.30.40.10">
    <property type="entry name" value="Urease, subunit C, domain 1"/>
    <property type="match status" value="1"/>
</dbReference>
<evidence type="ECO:0000256" key="1">
    <source>
        <dbReference type="ARBA" id="ARBA00001947"/>
    </source>
</evidence>
<proteinExistence type="predicted"/>
<evidence type="ECO:0000313" key="9">
    <source>
        <dbReference type="Proteomes" id="UP000001019"/>
    </source>
</evidence>
<evidence type="ECO:0000256" key="2">
    <source>
        <dbReference type="ARBA" id="ARBA00022490"/>
    </source>
</evidence>
<dbReference type="AlphaFoldDB" id="A0A0H2W5R2"/>
<dbReference type="InterPro" id="IPR010252">
    <property type="entry name" value="HutF"/>
</dbReference>
<evidence type="ECO:0000259" key="7">
    <source>
        <dbReference type="Pfam" id="PF22429"/>
    </source>
</evidence>
<dbReference type="GO" id="GO:0016810">
    <property type="term" value="F:hydrolase activity, acting on carbon-nitrogen (but not peptide) bonds"/>
    <property type="evidence" value="ECO:0007669"/>
    <property type="project" value="InterPro"/>
</dbReference>
<dbReference type="NCBIfam" id="NF006682">
    <property type="entry name" value="PRK09229.1-3"/>
    <property type="match status" value="1"/>
</dbReference>
<comment type="cofactor">
    <cofactor evidence="1">
        <name>Zn(2+)</name>
        <dbReference type="ChEBI" id="CHEBI:29105"/>
    </cofactor>
</comment>
<reference evidence="9" key="1">
    <citation type="journal article" date="2004" name="DNA Res.">
        <title>Complete genome sequence of Yersinia pestis strain 91001, an isolate avirulent to humans.</title>
        <authorList>
            <person name="Song Y."/>
            <person name="Tong Z."/>
            <person name="Wang J."/>
            <person name="Wang L."/>
            <person name="Guo Z."/>
            <person name="Han Y."/>
            <person name="Zhang J."/>
            <person name="Pei D."/>
            <person name="Zhou D."/>
            <person name="Qin H."/>
            <person name="Pang X."/>
            <person name="Han Y."/>
            <person name="Zhai J."/>
            <person name="Li M."/>
            <person name="Cui B."/>
            <person name="Qi Z."/>
            <person name="Jin L."/>
            <person name="Dai R."/>
            <person name="Chen F."/>
            <person name="Li S."/>
            <person name="Ye C."/>
            <person name="Du Z."/>
            <person name="Lin W."/>
            <person name="Wang J."/>
            <person name="Yu J."/>
            <person name="Yang H."/>
            <person name="Wang J."/>
            <person name="Huang P."/>
            <person name="Yang R."/>
        </authorList>
    </citation>
    <scope>NUCLEOTIDE SEQUENCE [LARGE SCALE GENOMIC DNA]</scope>
    <source>
        <strain evidence="9">91001 / Biovar Mediaevalis</strain>
    </source>
</reference>
<dbReference type="KEGG" id="ypm:YP_1824"/>
<evidence type="ECO:0000256" key="4">
    <source>
        <dbReference type="ARBA" id="ARBA00022801"/>
    </source>
</evidence>
<keyword evidence="3" id="KW-0479">Metal-binding</keyword>
<dbReference type="NCBIfam" id="TIGR02022">
    <property type="entry name" value="hutF"/>
    <property type="match status" value="1"/>
</dbReference>
<dbReference type="Pfam" id="PF01979">
    <property type="entry name" value="Amidohydro_1"/>
    <property type="match status" value="1"/>
</dbReference>
<protein>
    <submittedName>
        <fullName evidence="8">Chlorohydrolase</fullName>
    </submittedName>
</protein>
<keyword evidence="2" id="KW-0963">Cytoplasm</keyword>
<dbReference type="Pfam" id="PF22429">
    <property type="entry name" value="HutF_N"/>
    <property type="match status" value="1"/>
</dbReference>
<dbReference type="EnsemblBacteria" id="AAS62046">
    <property type="protein sequence ID" value="AAS62046"/>
    <property type="gene ID" value="YP_1824"/>
</dbReference>
<evidence type="ECO:0000259" key="6">
    <source>
        <dbReference type="Pfam" id="PF01979"/>
    </source>
</evidence>
<evidence type="ECO:0000256" key="3">
    <source>
        <dbReference type="ARBA" id="ARBA00022723"/>
    </source>
</evidence>
<dbReference type="InterPro" id="IPR051607">
    <property type="entry name" value="Metallo-dep_hydrolases"/>
</dbReference>